<evidence type="ECO:0000256" key="4">
    <source>
        <dbReference type="ARBA" id="ARBA00022679"/>
    </source>
</evidence>
<feature type="transmembrane region" description="Helical" evidence="8">
    <location>
        <begin position="158"/>
        <end position="186"/>
    </location>
</feature>
<dbReference type="PANTHER" id="PTHR33908">
    <property type="entry name" value="MANNOSYLTRANSFERASE YKCB-RELATED"/>
    <property type="match status" value="1"/>
</dbReference>
<evidence type="ECO:0000259" key="9">
    <source>
        <dbReference type="Pfam" id="PF13231"/>
    </source>
</evidence>
<evidence type="ECO:0000256" key="6">
    <source>
        <dbReference type="ARBA" id="ARBA00022989"/>
    </source>
</evidence>
<evidence type="ECO:0000256" key="5">
    <source>
        <dbReference type="ARBA" id="ARBA00022692"/>
    </source>
</evidence>
<organism evidence="10 11">
    <name type="scientific">Paracidovorax wautersii</name>
    <dbReference type="NCBI Taxonomy" id="1177982"/>
    <lineage>
        <taxon>Bacteria</taxon>
        <taxon>Pseudomonadati</taxon>
        <taxon>Pseudomonadota</taxon>
        <taxon>Betaproteobacteria</taxon>
        <taxon>Burkholderiales</taxon>
        <taxon>Comamonadaceae</taxon>
        <taxon>Paracidovorax</taxon>
    </lineage>
</organism>
<proteinExistence type="predicted"/>
<accession>A0ABU1I9Y8</accession>
<feature type="transmembrane region" description="Helical" evidence="8">
    <location>
        <begin position="133"/>
        <end position="151"/>
    </location>
</feature>
<dbReference type="Pfam" id="PF13231">
    <property type="entry name" value="PMT_2"/>
    <property type="match status" value="1"/>
</dbReference>
<feature type="transmembrane region" description="Helical" evidence="8">
    <location>
        <begin position="323"/>
        <end position="341"/>
    </location>
</feature>
<keyword evidence="2" id="KW-1003">Cell membrane</keyword>
<evidence type="ECO:0000256" key="3">
    <source>
        <dbReference type="ARBA" id="ARBA00022676"/>
    </source>
</evidence>
<dbReference type="InterPro" id="IPR038731">
    <property type="entry name" value="RgtA/B/C-like"/>
</dbReference>
<dbReference type="EMBL" id="JAVIZX010000001">
    <property type="protein sequence ID" value="MDR6214020.1"/>
    <property type="molecule type" value="Genomic_DNA"/>
</dbReference>
<evidence type="ECO:0000256" key="7">
    <source>
        <dbReference type="ARBA" id="ARBA00023136"/>
    </source>
</evidence>
<dbReference type="InterPro" id="IPR050297">
    <property type="entry name" value="LipidA_mod_glycosyltrf_83"/>
</dbReference>
<feature type="transmembrane region" description="Helical" evidence="8">
    <location>
        <begin position="291"/>
        <end position="311"/>
    </location>
</feature>
<dbReference type="Proteomes" id="UP001267710">
    <property type="component" value="Unassembled WGS sequence"/>
</dbReference>
<keyword evidence="5 8" id="KW-0812">Transmembrane</keyword>
<name>A0ABU1I9Y8_9BURK</name>
<keyword evidence="6 8" id="KW-1133">Transmembrane helix</keyword>
<comment type="subcellular location">
    <subcellularLocation>
        <location evidence="1">Cell membrane</location>
        <topology evidence="1">Multi-pass membrane protein</topology>
    </subcellularLocation>
</comment>
<feature type="transmembrane region" description="Helical" evidence="8">
    <location>
        <begin position="75"/>
        <end position="97"/>
    </location>
</feature>
<feature type="domain" description="Glycosyltransferase RgtA/B/C/D-like" evidence="9">
    <location>
        <begin position="60"/>
        <end position="217"/>
    </location>
</feature>
<keyword evidence="11" id="KW-1185">Reference proteome</keyword>
<evidence type="ECO:0000256" key="8">
    <source>
        <dbReference type="SAM" id="Phobius"/>
    </source>
</evidence>
<keyword evidence="7 8" id="KW-0472">Membrane</keyword>
<sequence length="507" mass="55808">MQAVAAVSPPLRVPARAVAAVAVLYVLAWSLLPPLLSASLPLDVVESLSWGREWQWGYYKHPPLTPWVLELAYRAFGHVGPFLLSQLFIAATLWVVWRTGCRLMSRERAFLGTLLTMGVAYYTRPALEFNHNIAQLPLWAAVGYCLLAALQDGRLRQWLLLGGVAGLGLLTKYSEGLLLAVLALYLLGTPDRRVLRGAGPWVALGAMALLFAPHLHWLWRSEWLPFAYAQGRAASESGNGRWDALAFLATQALNHLPLAVIVLVAWWGTRRQRQAVLRTGSRWQLHCSRPAYLVALALGPCLLVVLVGLAFGLRVRDMWGVPMWVFSGLLVAAWLPAPWLAPMQPRLLRGLAVWLVLVSVVTGALLAYGAQWRHRPSRTDWPQAAIAQQAQAAWLAHARCPLDSVAGDYWGVGLVAAQLPERPSVFISGDPRFSPWITPERLQARGTLWIGLGDGASVPAWLDTLPAQPGMQVHEGQVPVAWPYRGAAQPLTVHWRAYVPAACARQP</sequence>
<feature type="transmembrane region" description="Helical" evidence="8">
    <location>
        <begin position="245"/>
        <end position="267"/>
    </location>
</feature>
<gene>
    <name evidence="10" type="ORF">QE399_001709</name>
</gene>
<protein>
    <submittedName>
        <fullName evidence="10">4-amino-4-deoxy-L-arabinose transferase-like glycosyltransferase</fullName>
    </submittedName>
</protein>
<keyword evidence="3" id="KW-0328">Glycosyltransferase</keyword>
<reference evidence="10 11" key="1">
    <citation type="submission" date="2023-08" db="EMBL/GenBank/DDBJ databases">
        <title>Functional and genomic diversity of the sorghum phyllosphere microbiome.</title>
        <authorList>
            <person name="Shade A."/>
        </authorList>
    </citation>
    <scope>NUCLEOTIDE SEQUENCE [LARGE SCALE GENOMIC DNA]</scope>
    <source>
        <strain evidence="10 11">SORGH_AS_0335</strain>
    </source>
</reference>
<evidence type="ECO:0000313" key="11">
    <source>
        <dbReference type="Proteomes" id="UP001267710"/>
    </source>
</evidence>
<comment type="caution">
    <text evidence="10">The sequence shown here is derived from an EMBL/GenBank/DDBJ whole genome shotgun (WGS) entry which is preliminary data.</text>
</comment>
<feature type="transmembrane region" description="Helical" evidence="8">
    <location>
        <begin position="347"/>
        <end position="368"/>
    </location>
</feature>
<feature type="transmembrane region" description="Helical" evidence="8">
    <location>
        <begin position="198"/>
        <end position="219"/>
    </location>
</feature>
<evidence type="ECO:0000313" key="10">
    <source>
        <dbReference type="EMBL" id="MDR6214020.1"/>
    </source>
</evidence>
<dbReference type="PANTHER" id="PTHR33908:SF9">
    <property type="entry name" value="BLL5595 PROTEIN"/>
    <property type="match status" value="1"/>
</dbReference>
<evidence type="ECO:0000256" key="1">
    <source>
        <dbReference type="ARBA" id="ARBA00004651"/>
    </source>
</evidence>
<keyword evidence="4" id="KW-0808">Transferase</keyword>
<evidence type="ECO:0000256" key="2">
    <source>
        <dbReference type="ARBA" id="ARBA00022475"/>
    </source>
</evidence>